<dbReference type="AlphaFoldDB" id="I6WH42"/>
<reference evidence="1" key="1">
    <citation type="journal article" date="2004" name="Chin. Sci. Bull.">
        <title>The Cytoplasmic Male Sterility of Tuber Mustard is Associated With the Alternative Spliced Mitochondrial T Gene Transcripts.</title>
        <authorList>
            <person name="Pei Y."/>
            <person name="Chen Z."/>
            <person name="Cao J."/>
            <person name="Chen X."/>
            <person name="Liu X."/>
        </authorList>
    </citation>
    <scope>NUCLEOTIDE SEQUENCE</scope>
</reference>
<sequence>MPQLDKIELREIYKKDFAEEKSASATSTSKSSSNIARESSASDFVRLIWSYILTLYVTSANFTVRGNHPGFILMDEPGQHSMATKSQLALLQQLSAQKGLQSIVAASFDDSEAAYLEATHNVEFNLIRLGDKAIVPNGDTVLLGARVVRGAGESSSWRVLIMAGSGVGGSCRWLLLKHAAVDGGETSHYRQTSRSALSYRPNGVTYLHWFNSHYDTYLNFSEPVSRPPALPAAVGDLPFMDDLLSWPLAHYQPTEQLEARRESLSCRFGLLWLQRGALWYAIFEAGTAPTNADKDVVKAMNVERPPRPGRLAPPQAVGVEESPKRAWSISSSVRSVSIV</sequence>
<accession>I6WH42</accession>
<evidence type="ECO:0000313" key="1">
    <source>
        <dbReference type="EMBL" id="AFN25401.1"/>
    </source>
</evidence>
<reference evidence="1" key="2">
    <citation type="journal article" date="2008" name="Plant Sci.">
        <title>T1243, an alternative transcript of the mitochondrial T gene in Brassica juncea var. tumida, causes pollen abortion in Arabidopsis thaliana.</title>
        <authorList>
            <person name="Pei Y."/>
            <person name="Qiao Z."/>
            <person name="Chen X."/>
            <person name="Chen Z."/>
            <person name="Cao J."/>
            <person name="Yu X."/>
            <person name="Ma L."/>
            <person name="Liu X."/>
        </authorList>
    </citation>
    <scope>NUCLEOTIDE SEQUENCE</scope>
</reference>
<reference evidence="1" key="3">
    <citation type="submission" date="2012-05" db="EMBL/GenBank/DDBJ databases">
        <authorList>
            <person name="Pei Y."/>
            <person name="Chen Z."/>
            <person name="Chen X."/>
        </authorList>
    </citation>
    <scope>NUCLEOTIDE SEQUENCE</scope>
</reference>
<name>I6WH42_BRAJU</name>
<protein>
    <submittedName>
        <fullName evidence="1">Cytoplasmic male sterile protein variant T1243</fullName>
    </submittedName>
</protein>
<organism evidence="1">
    <name type="scientific">Brassica juncea var. tumida</name>
    <dbReference type="NCBI Taxonomy" id="323352"/>
    <lineage>
        <taxon>Eukaryota</taxon>
        <taxon>Viridiplantae</taxon>
        <taxon>Streptophyta</taxon>
        <taxon>Embryophyta</taxon>
        <taxon>Tracheophyta</taxon>
        <taxon>Spermatophyta</taxon>
        <taxon>Magnoliopsida</taxon>
        <taxon>eudicotyledons</taxon>
        <taxon>Gunneridae</taxon>
        <taxon>Pentapetalae</taxon>
        <taxon>rosids</taxon>
        <taxon>malvids</taxon>
        <taxon>Brassicales</taxon>
        <taxon>Brassicaceae</taxon>
        <taxon>Brassiceae</taxon>
        <taxon>Brassica</taxon>
    </lineage>
</organism>
<dbReference type="EMBL" id="JX040643">
    <property type="protein sequence ID" value="AFN25401.1"/>
    <property type="molecule type" value="mRNA"/>
</dbReference>
<proteinExistence type="evidence at transcript level"/>